<dbReference type="PANTHER" id="PTHR11091:SF0">
    <property type="entry name" value="MALATE DEHYDROGENASE"/>
    <property type="match status" value="1"/>
</dbReference>
<name>A0ABS3KKE9_9PROT</name>
<dbReference type="EMBL" id="JACTNG010000001">
    <property type="protein sequence ID" value="MBO1077462.1"/>
    <property type="molecule type" value="Genomic_DNA"/>
</dbReference>
<proteinExistence type="inferred from homology"/>
<keyword evidence="4" id="KW-1185">Reference proteome</keyword>
<evidence type="ECO:0000313" key="4">
    <source>
        <dbReference type="Proteomes" id="UP001518989"/>
    </source>
</evidence>
<keyword evidence="2" id="KW-0560">Oxidoreductase</keyword>
<reference evidence="3 4" key="1">
    <citation type="submission" date="2020-09" db="EMBL/GenBank/DDBJ databases">
        <title>Roseomonas.</title>
        <authorList>
            <person name="Zhu W."/>
        </authorList>
    </citation>
    <scope>NUCLEOTIDE SEQUENCE [LARGE SCALE GENOMIC DNA]</scope>
    <source>
        <strain evidence="3 4">573</strain>
    </source>
</reference>
<dbReference type="Gene3D" id="3.30.1370.60">
    <property type="entry name" value="Hypothetical oxidoreductase yiak, domain 2"/>
    <property type="match status" value="1"/>
</dbReference>
<protein>
    <submittedName>
        <fullName evidence="3">Malate/lactate/ureidoglycolate dehydrogenase</fullName>
    </submittedName>
</protein>
<gene>
    <name evidence="3" type="ORF">IAI61_00360</name>
</gene>
<dbReference type="InterPro" id="IPR043144">
    <property type="entry name" value="Mal/L-sulf/L-lact_DH-like_ah"/>
</dbReference>
<comment type="similarity">
    <text evidence="1">Belongs to the LDH2/MDH2 oxidoreductase family.</text>
</comment>
<dbReference type="Pfam" id="PF02615">
    <property type="entry name" value="Ldh_2"/>
    <property type="match status" value="1"/>
</dbReference>
<evidence type="ECO:0000256" key="1">
    <source>
        <dbReference type="ARBA" id="ARBA00006056"/>
    </source>
</evidence>
<dbReference type="PANTHER" id="PTHR11091">
    <property type="entry name" value="OXIDOREDUCTASE-RELATED"/>
    <property type="match status" value="1"/>
</dbReference>
<dbReference type="InterPro" id="IPR003767">
    <property type="entry name" value="Malate/L-lactate_DH-like"/>
</dbReference>
<dbReference type="Gene3D" id="1.10.1530.10">
    <property type="match status" value="1"/>
</dbReference>
<organism evidence="3 4">
    <name type="scientific">Roseomonas haemaphysalidis</name>
    <dbReference type="NCBI Taxonomy" id="2768162"/>
    <lineage>
        <taxon>Bacteria</taxon>
        <taxon>Pseudomonadati</taxon>
        <taxon>Pseudomonadota</taxon>
        <taxon>Alphaproteobacteria</taxon>
        <taxon>Acetobacterales</taxon>
        <taxon>Roseomonadaceae</taxon>
        <taxon>Roseomonas</taxon>
    </lineage>
</organism>
<evidence type="ECO:0000256" key="2">
    <source>
        <dbReference type="ARBA" id="ARBA00023002"/>
    </source>
</evidence>
<evidence type="ECO:0000313" key="3">
    <source>
        <dbReference type="EMBL" id="MBO1077462.1"/>
    </source>
</evidence>
<dbReference type="InterPro" id="IPR036111">
    <property type="entry name" value="Mal/L-sulfo/L-lacto_DH-like_sf"/>
</dbReference>
<sequence>MDHVPAATQPAVTLAPTALEAMIRGIFQAIGCDETEADDIASHLVASNLAGHDSHGVVRVPRYVDWHKAGNLHAGRKPQVVSDGGSFLLLDGQLGFGQHVTKQAVAMGIERARQNGAAIVALRQTGHCGRIGTYAEQAIAQGILSIHFVNVAGSVLVAPFGGTERRFSTAPIAIGVPLTDRPVVLDFATSAVAEGKVLVASNGGKPLPPDALIEPDGTLSGDPHTLYGDYPQVGPRIPGAGAGAIRAFGDHKGSGLALMCELLAGAFTAGGCAGPTLTRGCISNGLLSIYLSPAHFGTEAEFQRLGREYVDWVQAARPVEPGTPVKLPGDVEAAYRAARTRDGISLPADIWEDLRRTATTLGVAVPAV</sequence>
<accession>A0ABS3KKE9</accession>
<dbReference type="Proteomes" id="UP001518989">
    <property type="component" value="Unassembled WGS sequence"/>
</dbReference>
<dbReference type="InterPro" id="IPR043143">
    <property type="entry name" value="Mal/L-sulf/L-lact_DH-like_NADP"/>
</dbReference>
<dbReference type="SUPFAM" id="SSF89733">
    <property type="entry name" value="L-sulfolactate dehydrogenase-like"/>
    <property type="match status" value="1"/>
</dbReference>
<comment type="caution">
    <text evidence="3">The sequence shown here is derived from an EMBL/GenBank/DDBJ whole genome shotgun (WGS) entry which is preliminary data.</text>
</comment>
<dbReference type="RefSeq" id="WP_207414901.1">
    <property type="nucleotide sequence ID" value="NZ_CP061177.1"/>
</dbReference>
<dbReference type="NCBIfam" id="NF007504">
    <property type="entry name" value="PRK10098.1"/>
    <property type="match status" value="1"/>
</dbReference>